<evidence type="ECO:0000313" key="1">
    <source>
        <dbReference type="EMBL" id="AIR10216.1"/>
    </source>
</evidence>
<gene>
    <name evidence="1" type="ORF">LSJ_0518c</name>
</gene>
<protein>
    <submittedName>
        <fullName evidence="1">Uncharacterized protein</fullName>
    </submittedName>
</protein>
<reference evidence="1 2" key="1">
    <citation type="journal article" date="2014" name="BMC Genomics">
        <title>Unusual genome complexity in Lactobacillus salivarius JCM1046.</title>
        <authorList>
            <person name="Raftis E.J."/>
            <person name="Forde B.M."/>
            <person name="Claesson M.J."/>
            <person name="O'Toole P.W."/>
        </authorList>
    </citation>
    <scope>NUCLEOTIDE SEQUENCE [LARGE SCALE GENOMIC DNA]</scope>
    <source>
        <strain evidence="1 2">JCM1046</strain>
    </source>
</reference>
<evidence type="ECO:0000313" key="2">
    <source>
        <dbReference type="Proteomes" id="UP000029488"/>
    </source>
</evidence>
<dbReference type="AlphaFoldDB" id="A0A089QGW2"/>
<dbReference type="RefSeq" id="WP_044004657.1">
    <property type="nucleotide sequence ID" value="NZ_CP007646.1"/>
</dbReference>
<dbReference type="EMBL" id="CP007646">
    <property type="protein sequence ID" value="AIR10216.1"/>
    <property type="molecule type" value="Genomic_DNA"/>
</dbReference>
<name>A0A089QGW2_9LACO</name>
<dbReference type="KEGG" id="lsj:LSJ_0518c"/>
<dbReference type="Proteomes" id="UP000029488">
    <property type="component" value="Chromosome"/>
</dbReference>
<accession>A0A089QGW2</accession>
<sequence length="85" mass="10230">MQEKEILKLSKDITNYIRDFDRCYDNAETLKDLGKEVDDLREQINRLEKADANDFYLERLKESHDMKAILYNELLKLHDQNIIIL</sequence>
<organism evidence="1 2">
    <name type="scientific">Ligilactobacillus salivarius</name>
    <dbReference type="NCBI Taxonomy" id="1624"/>
    <lineage>
        <taxon>Bacteria</taxon>
        <taxon>Bacillati</taxon>
        <taxon>Bacillota</taxon>
        <taxon>Bacilli</taxon>
        <taxon>Lactobacillales</taxon>
        <taxon>Lactobacillaceae</taxon>
        <taxon>Ligilactobacillus</taxon>
    </lineage>
</organism>
<proteinExistence type="predicted"/>